<sequence length="113" mass="12379">MPKKKLGIVYKSPRGITEREEPGDGSSDERSMEIGKGMNQRDKGKVGGSSSHRTRMVKRTLQGKNEVCNPIAAKRNRTTVSIQGCEDDEISKASSPVKINPTVEAASQPRREP</sequence>
<evidence type="ECO:0000313" key="2">
    <source>
        <dbReference type="EMBL" id="KAK8985070.1"/>
    </source>
</evidence>
<accession>A0ABR2P9D7</accession>
<gene>
    <name evidence="2" type="ORF">V6N11_076762</name>
</gene>
<dbReference type="EMBL" id="JBBPBN010000071">
    <property type="protein sequence ID" value="KAK8985070.1"/>
    <property type="molecule type" value="Genomic_DNA"/>
</dbReference>
<protein>
    <submittedName>
        <fullName evidence="2">Uncharacterized protein</fullName>
    </submittedName>
</protein>
<keyword evidence="3" id="KW-1185">Reference proteome</keyword>
<comment type="caution">
    <text evidence="2">The sequence shown here is derived from an EMBL/GenBank/DDBJ whole genome shotgun (WGS) entry which is preliminary data.</text>
</comment>
<proteinExistence type="predicted"/>
<feature type="compositionally biased region" description="Basic and acidic residues" evidence="1">
    <location>
        <begin position="16"/>
        <end position="45"/>
    </location>
</feature>
<evidence type="ECO:0000313" key="3">
    <source>
        <dbReference type="Proteomes" id="UP001396334"/>
    </source>
</evidence>
<name>A0ABR2P9D7_9ROSI</name>
<reference evidence="2 3" key="1">
    <citation type="journal article" date="2024" name="G3 (Bethesda)">
        <title>Genome assembly of Hibiscus sabdariffa L. provides insights into metabolisms of medicinal natural products.</title>
        <authorList>
            <person name="Kim T."/>
        </authorList>
    </citation>
    <scope>NUCLEOTIDE SEQUENCE [LARGE SCALE GENOMIC DNA]</scope>
    <source>
        <strain evidence="2">TK-2024</strain>
        <tissue evidence="2">Old leaves</tissue>
    </source>
</reference>
<feature type="region of interest" description="Disordered" evidence="1">
    <location>
        <begin position="88"/>
        <end position="113"/>
    </location>
</feature>
<evidence type="ECO:0000256" key="1">
    <source>
        <dbReference type="SAM" id="MobiDB-lite"/>
    </source>
</evidence>
<organism evidence="2 3">
    <name type="scientific">Hibiscus sabdariffa</name>
    <name type="common">roselle</name>
    <dbReference type="NCBI Taxonomy" id="183260"/>
    <lineage>
        <taxon>Eukaryota</taxon>
        <taxon>Viridiplantae</taxon>
        <taxon>Streptophyta</taxon>
        <taxon>Embryophyta</taxon>
        <taxon>Tracheophyta</taxon>
        <taxon>Spermatophyta</taxon>
        <taxon>Magnoliopsida</taxon>
        <taxon>eudicotyledons</taxon>
        <taxon>Gunneridae</taxon>
        <taxon>Pentapetalae</taxon>
        <taxon>rosids</taxon>
        <taxon>malvids</taxon>
        <taxon>Malvales</taxon>
        <taxon>Malvaceae</taxon>
        <taxon>Malvoideae</taxon>
        <taxon>Hibiscus</taxon>
    </lineage>
</organism>
<dbReference type="Proteomes" id="UP001396334">
    <property type="component" value="Unassembled WGS sequence"/>
</dbReference>
<feature type="region of interest" description="Disordered" evidence="1">
    <location>
        <begin position="1"/>
        <end position="69"/>
    </location>
</feature>